<gene>
    <name evidence="3" type="ORF">AK830_g5577</name>
</gene>
<organism evidence="3 4">
    <name type="scientific">Neonectria ditissima</name>
    <dbReference type="NCBI Taxonomy" id="78410"/>
    <lineage>
        <taxon>Eukaryota</taxon>
        <taxon>Fungi</taxon>
        <taxon>Dikarya</taxon>
        <taxon>Ascomycota</taxon>
        <taxon>Pezizomycotina</taxon>
        <taxon>Sordariomycetes</taxon>
        <taxon>Hypocreomycetidae</taxon>
        <taxon>Hypocreales</taxon>
        <taxon>Nectriaceae</taxon>
        <taxon>Neonectria</taxon>
    </lineage>
</organism>
<dbReference type="Gene3D" id="2.170.270.10">
    <property type="entry name" value="SET domain"/>
    <property type="match status" value="1"/>
</dbReference>
<proteinExistence type="predicted"/>
<feature type="compositionally biased region" description="Polar residues" evidence="1">
    <location>
        <begin position="1"/>
        <end position="20"/>
    </location>
</feature>
<comment type="caution">
    <text evidence="3">The sequence shown here is derived from an EMBL/GenBank/DDBJ whole genome shotgun (WGS) entry which is preliminary data.</text>
</comment>
<dbReference type="OrthoDB" id="265717at2759"/>
<feature type="region of interest" description="Disordered" evidence="1">
    <location>
        <begin position="1"/>
        <end position="71"/>
    </location>
</feature>
<dbReference type="PROSITE" id="PS50280">
    <property type="entry name" value="SET"/>
    <property type="match status" value="1"/>
</dbReference>
<protein>
    <recommendedName>
        <fullName evidence="2">SET domain-containing protein</fullName>
    </recommendedName>
</protein>
<dbReference type="Pfam" id="PF00856">
    <property type="entry name" value="SET"/>
    <property type="match status" value="1"/>
</dbReference>
<feature type="compositionally biased region" description="Low complexity" evidence="1">
    <location>
        <begin position="21"/>
        <end position="35"/>
    </location>
</feature>
<dbReference type="InterPro" id="IPR046341">
    <property type="entry name" value="SET_dom_sf"/>
</dbReference>
<dbReference type="SMART" id="SM00317">
    <property type="entry name" value="SET"/>
    <property type="match status" value="1"/>
</dbReference>
<dbReference type="Proteomes" id="UP000050424">
    <property type="component" value="Unassembled WGS sequence"/>
</dbReference>
<dbReference type="InterPro" id="IPR001214">
    <property type="entry name" value="SET_dom"/>
</dbReference>
<dbReference type="EMBL" id="LKCW01000073">
    <property type="protein sequence ID" value="KPM40944.1"/>
    <property type="molecule type" value="Genomic_DNA"/>
</dbReference>
<keyword evidence="4" id="KW-1185">Reference proteome</keyword>
<dbReference type="SUPFAM" id="SSF82199">
    <property type="entry name" value="SET domain"/>
    <property type="match status" value="1"/>
</dbReference>
<sequence length="262" mass="28959">MTTPARTMASGSSPTLQSGIQTSAPSQRQSASSSTLDGSNVARPSDPDAGSKIGSVAGTNTDKSSVDKGVQGTLPQNWDAIYIRPSQTCKGYGVFATRALPPRYPIIIETPRISCIHWSQRGGTRTIGDEWEKLDPQARATLCHYFRTLKDLPAAAEPGSKNRKLLEKFVEEYAFWDTTRANCHIYDIASHINHACPSCANAEQYTEHNEPNKITVTLARGVREGEELFINYNKRRLRFGCGGCGSRRQRARIERENDKPSR</sequence>
<evidence type="ECO:0000256" key="1">
    <source>
        <dbReference type="SAM" id="MobiDB-lite"/>
    </source>
</evidence>
<name>A0A0P7BIN4_9HYPO</name>
<evidence type="ECO:0000259" key="2">
    <source>
        <dbReference type="PROSITE" id="PS50280"/>
    </source>
</evidence>
<reference evidence="3 4" key="1">
    <citation type="submission" date="2015-09" db="EMBL/GenBank/DDBJ databases">
        <title>Draft genome of a European isolate of the apple canker pathogen Neonectria ditissima.</title>
        <authorList>
            <person name="Gomez-Cortecero A."/>
            <person name="Harrison R.J."/>
            <person name="Armitage A.D."/>
        </authorList>
    </citation>
    <scope>NUCLEOTIDE SEQUENCE [LARGE SCALE GENOMIC DNA]</scope>
    <source>
        <strain evidence="3 4">R09/05</strain>
    </source>
</reference>
<evidence type="ECO:0000313" key="3">
    <source>
        <dbReference type="EMBL" id="KPM40944.1"/>
    </source>
</evidence>
<feature type="domain" description="SET" evidence="2">
    <location>
        <begin position="79"/>
        <end position="233"/>
    </location>
</feature>
<accession>A0A0P7BIN4</accession>
<dbReference type="AlphaFoldDB" id="A0A0P7BIN4"/>
<evidence type="ECO:0000313" key="4">
    <source>
        <dbReference type="Proteomes" id="UP000050424"/>
    </source>
</evidence>